<evidence type="ECO:0000256" key="1">
    <source>
        <dbReference type="SAM" id="SignalP"/>
    </source>
</evidence>
<keyword evidence="1" id="KW-0732">Signal</keyword>
<dbReference type="AlphaFoldDB" id="A0A3A1YLQ9"/>
<name>A0A3A1YLQ9_9GAMM</name>
<dbReference type="Proteomes" id="UP000265964">
    <property type="component" value="Unassembled WGS sequence"/>
</dbReference>
<dbReference type="RefSeq" id="WP_119534066.1">
    <property type="nucleotide sequence ID" value="NZ_NRJF01000023.1"/>
</dbReference>
<sequence length="207" mass="23887">MMAKKIVLGLVSLTACLYASHSWANTSQSLQQSQITKFNQIYKSYGQTWLATYKSLLLKNISPGVGAKPLASANQMINDIILNFYQKINANKRPVLVKNRYTFPAFSDFEYVNNVCRIAMSNAKQMARLEKSNFVAKKFCEYTTFYHGLFVADFNRDKVHSLNARASRKFFNNQQWRNLQRGQYGFKFQLLQSRDLLATRVGKYVSK</sequence>
<reference evidence="2 3" key="1">
    <citation type="submission" date="2017-08" db="EMBL/GenBank/DDBJ databases">
        <title>Reclassification of Bisgaard taxon 37 and 44.</title>
        <authorList>
            <person name="Christensen H."/>
        </authorList>
    </citation>
    <scope>NUCLEOTIDE SEQUENCE [LARGE SCALE GENOMIC DNA]</scope>
    <source>
        <strain evidence="2 3">EEAB3T1</strain>
    </source>
</reference>
<comment type="caution">
    <text evidence="2">The sequence shown here is derived from an EMBL/GenBank/DDBJ whole genome shotgun (WGS) entry which is preliminary data.</text>
</comment>
<dbReference type="EMBL" id="NRJF01000023">
    <property type="protein sequence ID" value="RIY38491.1"/>
    <property type="molecule type" value="Genomic_DNA"/>
</dbReference>
<gene>
    <name evidence="2" type="ORF">CKF59_00710</name>
</gene>
<proteinExistence type="predicted"/>
<organism evidence="2 3">
    <name type="scientific">Psittacicella gerlachiana</name>
    <dbReference type="NCBI Taxonomy" id="2028574"/>
    <lineage>
        <taxon>Bacteria</taxon>
        <taxon>Pseudomonadati</taxon>
        <taxon>Pseudomonadota</taxon>
        <taxon>Gammaproteobacteria</taxon>
        <taxon>Pasteurellales</taxon>
        <taxon>Psittacicellaceae</taxon>
        <taxon>Psittacicella</taxon>
    </lineage>
</organism>
<evidence type="ECO:0000313" key="3">
    <source>
        <dbReference type="Proteomes" id="UP000265964"/>
    </source>
</evidence>
<dbReference type="PROSITE" id="PS51257">
    <property type="entry name" value="PROKAR_LIPOPROTEIN"/>
    <property type="match status" value="1"/>
</dbReference>
<protein>
    <submittedName>
        <fullName evidence="2">Uncharacterized protein</fullName>
    </submittedName>
</protein>
<evidence type="ECO:0000313" key="2">
    <source>
        <dbReference type="EMBL" id="RIY38491.1"/>
    </source>
</evidence>
<accession>A0A3A1YLQ9</accession>
<keyword evidence="3" id="KW-1185">Reference proteome</keyword>
<dbReference type="OrthoDB" id="5676422at2"/>
<feature type="signal peptide" evidence="1">
    <location>
        <begin position="1"/>
        <end position="24"/>
    </location>
</feature>
<feature type="chain" id="PRO_5017244324" evidence="1">
    <location>
        <begin position="25"/>
        <end position="207"/>
    </location>
</feature>